<dbReference type="Proteomes" id="UP000000238">
    <property type="component" value="Chromosome"/>
</dbReference>
<organism evidence="8 9">
    <name type="scientific">Hahella chejuensis (strain KCTC 2396)</name>
    <dbReference type="NCBI Taxonomy" id="349521"/>
    <lineage>
        <taxon>Bacteria</taxon>
        <taxon>Pseudomonadati</taxon>
        <taxon>Pseudomonadota</taxon>
        <taxon>Gammaproteobacteria</taxon>
        <taxon>Oceanospirillales</taxon>
        <taxon>Hahellaceae</taxon>
        <taxon>Hahella</taxon>
    </lineage>
</organism>
<evidence type="ECO:0000256" key="1">
    <source>
        <dbReference type="ARBA" id="ARBA00000971"/>
    </source>
</evidence>
<dbReference type="InterPro" id="IPR001179">
    <property type="entry name" value="PPIase_FKBP_dom"/>
</dbReference>
<dbReference type="SUPFAM" id="SSF54534">
    <property type="entry name" value="FKBP-like"/>
    <property type="match status" value="1"/>
</dbReference>
<dbReference type="NCBIfam" id="NF011676">
    <property type="entry name" value="PRK15095.1"/>
    <property type="match status" value="1"/>
</dbReference>
<dbReference type="Gene3D" id="3.10.50.40">
    <property type="match status" value="1"/>
</dbReference>
<sequence length="157" mass="17089">MTEMFVGAGTLITLHFELRLGSGEVVDSTFSGQPGEFEYGDGVLPAGFEELLRGMRAGERKTFSVLPEKGFGMPNPNNVQEFPLDSFPDKEGLEVGVVMSFADAAKAELPGVIKQIENDMVTVDFNHPLAGHTLDFEVEILAVKEAQTDKQESAHED</sequence>
<dbReference type="EMBL" id="CP000155">
    <property type="protein sequence ID" value="ABC32583.1"/>
    <property type="molecule type" value="Genomic_DNA"/>
</dbReference>
<dbReference type="PANTHER" id="PTHR47861:SF4">
    <property type="entry name" value="FKBP-TYPE 16 KDA PEPTIDYL-PROLYL CIS-TRANS ISOMERASE"/>
    <property type="match status" value="1"/>
</dbReference>
<dbReference type="PROSITE" id="PS50059">
    <property type="entry name" value="FKBP_PPIASE"/>
    <property type="match status" value="1"/>
</dbReference>
<dbReference type="HOGENOM" id="CLU_098197_3_0_6"/>
<comment type="catalytic activity">
    <reaction evidence="1 5 6">
        <text>[protein]-peptidylproline (omega=180) = [protein]-peptidylproline (omega=0)</text>
        <dbReference type="Rhea" id="RHEA:16237"/>
        <dbReference type="Rhea" id="RHEA-COMP:10747"/>
        <dbReference type="Rhea" id="RHEA-COMP:10748"/>
        <dbReference type="ChEBI" id="CHEBI:83833"/>
        <dbReference type="ChEBI" id="CHEBI:83834"/>
        <dbReference type="EC" id="5.2.1.8"/>
    </reaction>
</comment>
<comment type="similarity">
    <text evidence="2 6">Belongs to the FKBP-type PPIase family.</text>
</comment>
<evidence type="ECO:0000259" key="7">
    <source>
        <dbReference type="PROSITE" id="PS50059"/>
    </source>
</evidence>
<dbReference type="STRING" id="349521.HCH_05931"/>
<evidence type="ECO:0000256" key="3">
    <source>
        <dbReference type="ARBA" id="ARBA00023110"/>
    </source>
</evidence>
<name>Q2S9U1_HAHCH</name>
<dbReference type="GO" id="GO:0003755">
    <property type="term" value="F:peptidyl-prolyl cis-trans isomerase activity"/>
    <property type="evidence" value="ECO:0007669"/>
    <property type="project" value="UniProtKB-UniRule"/>
</dbReference>
<keyword evidence="3 5" id="KW-0697">Rotamase</keyword>
<dbReference type="OrthoDB" id="9808891at2"/>
<accession>Q2S9U1</accession>
<evidence type="ECO:0000256" key="2">
    <source>
        <dbReference type="ARBA" id="ARBA00006577"/>
    </source>
</evidence>
<feature type="domain" description="PPIase FKBP-type" evidence="7">
    <location>
        <begin position="9"/>
        <end position="86"/>
    </location>
</feature>
<dbReference type="KEGG" id="hch:HCH_05931"/>
<dbReference type="RefSeq" id="WP_011399641.1">
    <property type="nucleotide sequence ID" value="NC_007645.1"/>
</dbReference>
<dbReference type="eggNOG" id="COG1047">
    <property type="taxonomic scope" value="Bacteria"/>
</dbReference>
<evidence type="ECO:0000256" key="6">
    <source>
        <dbReference type="RuleBase" id="RU003915"/>
    </source>
</evidence>
<dbReference type="AlphaFoldDB" id="Q2S9U1"/>
<protein>
    <recommendedName>
        <fullName evidence="6">Peptidyl-prolyl cis-trans isomerase</fullName>
        <ecNumber evidence="6">5.2.1.8</ecNumber>
    </recommendedName>
</protein>
<reference evidence="8 9" key="1">
    <citation type="journal article" date="2005" name="Nucleic Acids Res.">
        <title>Genomic blueprint of Hahella chejuensis, a marine microbe producing an algicidal agent.</title>
        <authorList>
            <person name="Jeong H."/>
            <person name="Yim J.H."/>
            <person name="Lee C."/>
            <person name="Choi S.-H."/>
            <person name="Park Y.K."/>
            <person name="Yoon S.H."/>
            <person name="Hur C.-G."/>
            <person name="Kang H.-Y."/>
            <person name="Kim D."/>
            <person name="Lee H.H."/>
            <person name="Park K.H."/>
            <person name="Park S.-H."/>
            <person name="Park H.-S."/>
            <person name="Lee H.K."/>
            <person name="Oh T.K."/>
            <person name="Kim J.F."/>
        </authorList>
    </citation>
    <scope>NUCLEOTIDE SEQUENCE [LARGE SCALE GENOMIC DNA]</scope>
    <source>
        <strain evidence="8 9">KCTC 2396</strain>
    </source>
</reference>
<evidence type="ECO:0000256" key="5">
    <source>
        <dbReference type="PROSITE-ProRule" id="PRU00277"/>
    </source>
</evidence>
<evidence type="ECO:0000313" key="9">
    <source>
        <dbReference type="Proteomes" id="UP000000238"/>
    </source>
</evidence>
<evidence type="ECO:0000313" key="8">
    <source>
        <dbReference type="EMBL" id="ABC32583.1"/>
    </source>
</evidence>
<dbReference type="Pfam" id="PF00254">
    <property type="entry name" value="FKBP_C"/>
    <property type="match status" value="1"/>
</dbReference>
<dbReference type="EC" id="5.2.1.8" evidence="6"/>
<proteinExistence type="inferred from homology"/>
<dbReference type="InterPro" id="IPR046357">
    <property type="entry name" value="PPIase_dom_sf"/>
</dbReference>
<keyword evidence="4 5" id="KW-0413">Isomerase</keyword>
<dbReference type="PANTHER" id="PTHR47861">
    <property type="entry name" value="FKBP-TYPE PEPTIDYL-PROLYL CIS-TRANS ISOMERASE SLYD"/>
    <property type="match status" value="1"/>
</dbReference>
<gene>
    <name evidence="8" type="ordered locus">HCH_05931</name>
</gene>
<evidence type="ECO:0000256" key="4">
    <source>
        <dbReference type="ARBA" id="ARBA00023235"/>
    </source>
</evidence>
<keyword evidence="9" id="KW-1185">Reference proteome</keyword>